<evidence type="ECO:0000256" key="6">
    <source>
        <dbReference type="ARBA" id="ARBA00022729"/>
    </source>
</evidence>
<evidence type="ECO:0000256" key="11">
    <source>
        <dbReference type="ARBA" id="ARBA00023237"/>
    </source>
</evidence>
<dbReference type="InterPro" id="IPR039426">
    <property type="entry name" value="TonB-dep_rcpt-like"/>
</dbReference>
<proteinExistence type="inferred from homology"/>
<keyword evidence="4 12" id="KW-1134">Transmembrane beta strand</keyword>
<evidence type="ECO:0000313" key="16">
    <source>
        <dbReference type="EMBL" id="SFM21943.1"/>
    </source>
</evidence>
<keyword evidence="6" id="KW-0732">Signal</keyword>
<evidence type="ECO:0000256" key="10">
    <source>
        <dbReference type="ARBA" id="ARBA00023170"/>
    </source>
</evidence>
<evidence type="ECO:0000259" key="15">
    <source>
        <dbReference type="Pfam" id="PF07715"/>
    </source>
</evidence>
<reference evidence="16 17" key="1">
    <citation type="submission" date="2016-10" db="EMBL/GenBank/DDBJ databases">
        <authorList>
            <person name="de Groot N.N."/>
        </authorList>
    </citation>
    <scope>NUCLEOTIDE SEQUENCE [LARGE SCALE GENOMIC DNA]</scope>
    <source>
        <strain evidence="16 17">ATCC 43154</strain>
    </source>
</reference>
<dbReference type="Gene3D" id="2.40.170.20">
    <property type="entry name" value="TonB-dependent receptor, beta-barrel domain"/>
    <property type="match status" value="1"/>
</dbReference>
<dbReference type="InterPro" id="IPR036942">
    <property type="entry name" value="Beta-barrel_TonB_sf"/>
</dbReference>
<keyword evidence="10" id="KW-0675">Receptor</keyword>
<dbReference type="Proteomes" id="UP000199470">
    <property type="component" value="Unassembled WGS sequence"/>
</dbReference>
<keyword evidence="3 12" id="KW-0813">Transport</keyword>
<dbReference type="AlphaFoldDB" id="A0A1I4P3J3"/>
<feature type="domain" description="TonB-dependent receptor-like beta-barrel" evidence="14">
    <location>
        <begin position="363"/>
        <end position="799"/>
    </location>
</feature>
<evidence type="ECO:0000313" key="17">
    <source>
        <dbReference type="Proteomes" id="UP000199470"/>
    </source>
</evidence>
<protein>
    <submittedName>
        <fullName evidence="16">Iron complex outermembrane recepter protein</fullName>
    </submittedName>
</protein>
<evidence type="ECO:0000256" key="13">
    <source>
        <dbReference type="RuleBase" id="RU003357"/>
    </source>
</evidence>
<dbReference type="STRING" id="758825.SAMN02982985_03224"/>
<dbReference type="GO" id="GO:0009279">
    <property type="term" value="C:cell outer membrane"/>
    <property type="evidence" value="ECO:0007669"/>
    <property type="project" value="UniProtKB-SubCell"/>
</dbReference>
<comment type="similarity">
    <text evidence="2 12 13">Belongs to the TonB-dependent receptor family.</text>
</comment>
<evidence type="ECO:0000256" key="12">
    <source>
        <dbReference type="PROSITE-ProRule" id="PRU01360"/>
    </source>
</evidence>
<sequence>MMQVNCISDRCAPPPVPFSDLATGGRPGGIAPCKRARTSRLRCPLSPRTLAHMKTTTRPMAAAITLALATGGHAYADDPAAAAAAAALQTITIHSSRSPLDPNLPTTSVGKTQEELRQQQNIFNPEDALRNLPSMTIRKRYSGDRNALVGGRSFSTTQAPRALVSMDGYLLSNFLGRFDAPRWNMLAPEEISRVDVLYGPFSALYPGNAIGTTIAITTSRPTAFSGALRVAMQDQAFDQYGLSGHYRNYQASALIGDRLASGLWYKLMLNHQDATSQPMGYASASANAAGVFTAPPGPAATPVSGVVYDTGPFGTRRAIFGANGGAIDHTRQDTAKAAFGYDFSPTLGAEGFIAWWQNNSVTRNQTFLRDAAGAAVWSGRVSDGANVFVLPAAGFAPYRRDEHHAQAGLTLKSRHRSGWNGSVSASSYRILDDVQRNAGSADPLAANGGPGSAVVRDGTGFRSLDAQASYTPSAGDWTGGAHALTFGMHGDDYRLKQRSLTTPDWRQAGGAESQYLGGRTRTLALYAQDAWRFAPRWHATFGLRGEAWQASDGVQRAQGAAAQNYPRRREQAWSPKLSLNWEAGADTTLRLSAGRGTRFATVAELFQGSAVGSSIVVNDPALKPERANALELMAEQRYALGSLRASLFQDDVRNTIWSQLNLNVFPNVTNVQNVDRVRTRGVELVGQVDRLGIHGLSAEANIAFSKSTILENRDHPPSVGKNWSRVPRVRSAATLLYAPADSWSAAATYRYSGAQFNEINNSDTNTDVYGAVSRVSQLDVRLLLKPVKGTELALGIDNLNNNRAFQLHPYPGRTLFAEVRYAF</sequence>
<comment type="subcellular location">
    <subcellularLocation>
        <location evidence="1 12">Cell outer membrane</location>
        <topology evidence="1 12">Multi-pass membrane protein</topology>
    </subcellularLocation>
</comment>
<organism evidence="16 17">
    <name type="scientific">Rugamonas rubra</name>
    <dbReference type="NCBI Taxonomy" id="758825"/>
    <lineage>
        <taxon>Bacteria</taxon>
        <taxon>Pseudomonadati</taxon>
        <taxon>Pseudomonadota</taxon>
        <taxon>Betaproteobacteria</taxon>
        <taxon>Burkholderiales</taxon>
        <taxon>Oxalobacteraceae</taxon>
        <taxon>Telluria group</taxon>
        <taxon>Rugamonas</taxon>
    </lineage>
</organism>
<keyword evidence="9 12" id="KW-0472">Membrane</keyword>
<keyword evidence="17" id="KW-1185">Reference proteome</keyword>
<dbReference type="PANTHER" id="PTHR30069">
    <property type="entry name" value="TONB-DEPENDENT OUTER MEMBRANE RECEPTOR"/>
    <property type="match status" value="1"/>
</dbReference>
<dbReference type="PANTHER" id="PTHR30069:SF53">
    <property type="entry name" value="COLICIN I RECEPTOR-RELATED"/>
    <property type="match status" value="1"/>
</dbReference>
<dbReference type="GO" id="GO:0015344">
    <property type="term" value="F:siderophore uptake transmembrane transporter activity"/>
    <property type="evidence" value="ECO:0007669"/>
    <property type="project" value="TreeGrafter"/>
</dbReference>
<accession>A0A1I4P3J3</accession>
<evidence type="ECO:0000259" key="14">
    <source>
        <dbReference type="Pfam" id="PF00593"/>
    </source>
</evidence>
<dbReference type="Gene3D" id="2.170.130.10">
    <property type="entry name" value="TonB-dependent receptor, plug domain"/>
    <property type="match status" value="1"/>
</dbReference>
<evidence type="ECO:0000256" key="1">
    <source>
        <dbReference type="ARBA" id="ARBA00004571"/>
    </source>
</evidence>
<dbReference type="EMBL" id="FOTW01000015">
    <property type="protein sequence ID" value="SFM21943.1"/>
    <property type="molecule type" value="Genomic_DNA"/>
</dbReference>
<gene>
    <name evidence="16" type="ORF">SAMN02982985_03224</name>
</gene>
<feature type="domain" description="TonB-dependent receptor plug" evidence="15">
    <location>
        <begin position="111"/>
        <end position="211"/>
    </location>
</feature>
<dbReference type="SUPFAM" id="SSF56935">
    <property type="entry name" value="Porins"/>
    <property type="match status" value="1"/>
</dbReference>
<keyword evidence="8 13" id="KW-0798">TonB box</keyword>
<evidence type="ECO:0000256" key="8">
    <source>
        <dbReference type="ARBA" id="ARBA00023077"/>
    </source>
</evidence>
<evidence type="ECO:0000256" key="7">
    <source>
        <dbReference type="ARBA" id="ARBA00023065"/>
    </source>
</evidence>
<dbReference type="Pfam" id="PF00593">
    <property type="entry name" value="TonB_dep_Rec_b-barrel"/>
    <property type="match status" value="1"/>
</dbReference>
<name>A0A1I4P3J3_9BURK</name>
<evidence type="ECO:0000256" key="9">
    <source>
        <dbReference type="ARBA" id="ARBA00023136"/>
    </source>
</evidence>
<dbReference type="PROSITE" id="PS52016">
    <property type="entry name" value="TONB_DEPENDENT_REC_3"/>
    <property type="match status" value="1"/>
</dbReference>
<dbReference type="InterPro" id="IPR037066">
    <property type="entry name" value="Plug_dom_sf"/>
</dbReference>
<keyword evidence="5 12" id="KW-0812">Transmembrane</keyword>
<keyword evidence="7" id="KW-0406">Ion transport</keyword>
<dbReference type="InterPro" id="IPR000531">
    <property type="entry name" value="Beta-barrel_TonB"/>
</dbReference>
<dbReference type="GO" id="GO:0044718">
    <property type="term" value="P:siderophore transmembrane transport"/>
    <property type="evidence" value="ECO:0007669"/>
    <property type="project" value="TreeGrafter"/>
</dbReference>
<dbReference type="InterPro" id="IPR012910">
    <property type="entry name" value="Plug_dom"/>
</dbReference>
<evidence type="ECO:0000256" key="3">
    <source>
        <dbReference type="ARBA" id="ARBA00022448"/>
    </source>
</evidence>
<evidence type="ECO:0000256" key="2">
    <source>
        <dbReference type="ARBA" id="ARBA00009810"/>
    </source>
</evidence>
<evidence type="ECO:0000256" key="4">
    <source>
        <dbReference type="ARBA" id="ARBA00022452"/>
    </source>
</evidence>
<dbReference type="OrthoDB" id="9760620at2"/>
<dbReference type="Pfam" id="PF07715">
    <property type="entry name" value="Plug"/>
    <property type="match status" value="1"/>
</dbReference>
<keyword evidence="11 12" id="KW-0998">Cell outer membrane</keyword>
<evidence type="ECO:0000256" key="5">
    <source>
        <dbReference type="ARBA" id="ARBA00022692"/>
    </source>
</evidence>